<evidence type="ECO:0000313" key="2">
    <source>
        <dbReference type="Proteomes" id="UP001500552"/>
    </source>
</evidence>
<proteinExistence type="predicted"/>
<comment type="caution">
    <text evidence="1">The sequence shown here is derived from an EMBL/GenBank/DDBJ whole genome shotgun (WGS) entry which is preliminary data.</text>
</comment>
<keyword evidence="2" id="KW-1185">Reference proteome</keyword>
<accession>A0ABP8LI05</accession>
<evidence type="ECO:0000313" key="1">
    <source>
        <dbReference type="EMBL" id="GAA4429239.1"/>
    </source>
</evidence>
<dbReference type="Proteomes" id="UP001500552">
    <property type="component" value="Unassembled WGS sequence"/>
</dbReference>
<gene>
    <name evidence="1" type="ORF">GCM10023188_14370</name>
</gene>
<organism evidence="1 2">
    <name type="scientific">Pontibacter saemangeumensis</name>
    <dbReference type="NCBI Taxonomy" id="1084525"/>
    <lineage>
        <taxon>Bacteria</taxon>
        <taxon>Pseudomonadati</taxon>
        <taxon>Bacteroidota</taxon>
        <taxon>Cytophagia</taxon>
        <taxon>Cytophagales</taxon>
        <taxon>Hymenobacteraceae</taxon>
        <taxon>Pontibacter</taxon>
    </lineage>
</organism>
<name>A0ABP8LI05_9BACT</name>
<sequence length="118" mass="14054">MLRTRFLNVKDHNMNMFALPGHKIRLRFSIDRLGSDHEQESVKRYLVPGEIYTVEETEVFQSSSYVYLQELKETQPGRCFNTVFFDDVEEQRMEDTKKHPYYIRYFGGAASEDGMQER</sequence>
<protein>
    <submittedName>
        <fullName evidence="1">Uncharacterized protein</fullName>
    </submittedName>
</protein>
<reference evidence="2" key="1">
    <citation type="journal article" date="2019" name="Int. J. Syst. Evol. Microbiol.">
        <title>The Global Catalogue of Microorganisms (GCM) 10K type strain sequencing project: providing services to taxonomists for standard genome sequencing and annotation.</title>
        <authorList>
            <consortium name="The Broad Institute Genomics Platform"/>
            <consortium name="The Broad Institute Genome Sequencing Center for Infectious Disease"/>
            <person name="Wu L."/>
            <person name="Ma J."/>
        </authorList>
    </citation>
    <scope>NUCLEOTIDE SEQUENCE [LARGE SCALE GENOMIC DNA]</scope>
    <source>
        <strain evidence="2">JCM 17926</strain>
    </source>
</reference>
<dbReference type="EMBL" id="BAABHC010000005">
    <property type="protein sequence ID" value="GAA4429239.1"/>
    <property type="molecule type" value="Genomic_DNA"/>
</dbReference>